<dbReference type="AlphaFoldDB" id="A0A8H6ZQC7"/>
<dbReference type="EMBL" id="JACETU010000007">
    <property type="protein sequence ID" value="KAF7423976.1"/>
    <property type="molecule type" value="Genomic_DNA"/>
</dbReference>
<protein>
    <submittedName>
        <fullName evidence="2">Uncharacterized protein</fullName>
    </submittedName>
</protein>
<dbReference type="Proteomes" id="UP000623687">
    <property type="component" value="Unassembled WGS sequence"/>
</dbReference>
<feature type="region of interest" description="Disordered" evidence="1">
    <location>
        <begin position="1"/>
        <end position="21"/>
    </location>
</feature>
<reference evidence="2" key="1">
    <citation type="submission" date="2019-07" db="EMBL/GenBank/DDBJ databases">
        <authorList>
            <person name="Palmer J.M."/>
        </authorList>
    </citation>
    <scope>NUCLEOTIDE SEQUENCE</scope>
    <source>
        <strain evidence="2">PC9</strain>
    </source>
</reference>
<dbReference type="RefSeq" id="XP_036628170.1">
    <property type="nucleotide sequence ID" value="XM_036778781.1"/>
</dbReference>
<gene>
    <name evidence="2" type="ORF">PC9H_009276</name>
</gene>
<evidence type="ECO:0000313" key="2">
    <source>
        <dbReference type="EMBL" id="KAF7423976.1"/>
    </source>
</evidence>
<feature type="compositionally biased region" description="Polar residues" evidence="1">
    <location>
        <begin position="8"/>
        <end position="21"/>
    </location>
</feature>
<dbReference type="OrthoDB" id="3162439at2759"/>
<proteinExistence type="predicted"/>
<name>A0A8H6ZQC7_PLEOS</name>
<sequence>MYNRPNPKEQTLNASDPTARRTNIPTQQLLKALERKYTKDQTRQTDIEEFAGCHCDVGSAALSNPFALNDSRVLRYPHRDHVRPRGHALRLDPDTLHPEILMRPPMSPITGTLRIQDIPKPIYGPPDETHLPNFTDVDYSALYKSEEGHATLHLLSIYDQLSLAPLWWMLEVWPMKQHTKNLITRGSRIWASAWAAGGSSRSKRGMVSRFIGAIKMKMEALHSNGTKFEKV</sequence>
<organism evidence="2 3">
    <name type="scientific">Pleurotus ostreatus</name>
    <name type="common">Oyster mushroom</name>
    <name type="synonym">White-rot fungus</name>
    <dbReference type="NCBI Taxonomy" id="5322"/>
    <lineage>
        <taxon>Eukaryota</taxon>
        <taxon>Fungi</taxon>
        <taxon>Dikarya</taxon>
        <taxon>Basidiomycota</taxon>
        <taxon>Agaricomycotina</taxon>
        <taxon>Agaricomycetes</taxon>
        <taxon>Agaricomycetidae</taxon>
        <taxon>Agaricales</taxon>
        <taxon>Pleurotineae</taxon>
        <taxon>Pleurotaceae</taxon>
        <taxon>Pleurotus</taxon>
    </lineage>
</organism>
<dbReference type="GeneID" id="59379094"/>
<keyword evidence="3" id="KW-1185">Reference proteome</keyword>
<accession>A0A8H6ZQC7</accession>
<evidence type="ECO:0000313" key="3">
    <source>
        <dbReference type="Proteomes" id="UP000623687"/>
    </source>
</evidence>
<dbReference type="VEuPathDB" id="FungiDB:PC9H_009276"/>
<evidence type="ECO:0000256" key="1">
    <source>
        <dbReference type="SAM" id="MobiDB-lite"/>
    </source>
</evidence>
<comment type="caution">
    <text evidence="2">The sequence shown here is derived from an EMBL/GenBank/DDBJ whole genome shotgun (WGS) entry which is preliminary data.</text>
</comment>